<protein>
    <submittedName>
        <fullName evidence="1">Uncharacterized protein</fullName>
    </submittedName>
</protein>
<evidence type="ECO:0000313" key="1">
    <source>
        <dbReference type="EMBL" id="GBP12169.1"/>
    </source>
</evidence>
<dbReference type="AlphaFoldDB" id="A0A4C1TCB9"/>
<reference evidence="1 2" key="1">
    <citation type="journal article" date="2019" name="Commun. Biol.">
        <title>The bagworm genome reveals a unique fibroin gene that provides high tensile strength.</title>
        <authorList>
            <person name="Kono N."/>
            <person name="Nakamura H."/>
            <person name="Ohtoshi R."/>
            <person name="Tomita M."/>
            <person name="Numata K."/>
            <person name="Arakawa K."/>
        </authorList>
    </citation>
    <scope>NUCLEOTIDE SEQUENCE [LARGE SCALE GENOMIC DNA]</scope>
</reference>
<dbReference type="Proteomes" id="UP000299102">
    <property type="component" value="Unassembled WGS sequence"/>
</dbReference>
<comment type="caution">
    <text evidence="1">The sequence shown here is derived from an EMBL/GenBank/DDBJ whole genome shotgun (WGS) entry which is preliminary data.</text>
</comment>
<keyword evidence="2" id="KW-1185">Reference proteome</keyword>
<evidence type="ECO:0000313" key="2">
    <source>
        <dbReference type="Proteomes" id="UP000299102"/>
    </source>
</evidence>
<sequence>MESLRETLPTRGRFDGLFMCSHRFLGVRTPISSKFFFCFREINKNRMVHGQGCKAVSIKEAMKIGFIGGGKLAFALANGFISAGNYYLQHTKYKYSNTIQAYIYSTRITELMSTLAFLCLLYTCSGEIEHLFINRYCSDFSDLK</sequence>
<name>A0A4C1TCB9_EUMVA</name>
<dbReference type="OrthoDB" id="10263291at2759"/>
<gene>
    <name evidence="1" type="ORF">EVAR_6353_1</name>
</gene>
<organism evidence="1 2">
    <name type="scientific">Eumeta variegata</name>
    <name type="common">Bagworm moth</name>
    <name type="synonym">Eumeta japonica</name>
    <dbReference type="NCBI Taxonomy" id="151549"/>
    <lineage>
        <taxon>Eukaryota</taxon>
        <taxon>Metazoa</taxon>
        <taxon>Ecdysozoa</taxon>
        <taxon>Arthropoda</taxon>
        <taxon>Hexapoda</taxon>
        <taxon>Insecta</taxon>
        <taxon>Pterygota</taxon>
        <taxon>Neoptera</taxon>
        <taxon>Endopterygota</taxon>
        <taxon>Lepidoptera</taxon>
        <taxon>Glossata</taxon>
        <taxon>Ditrysia</taxon>
        <taxon>Tineoidea</taxon>
        <taxon>Psychidae</taxon>
        <taxon>Oiketicinae</taxon>
        <taxon>Eumeta</taxon>
    </lineage>
</organism>
<accession>A0A4C1TCB9</accession>
<dbReference type="EMBL" id="BGZK01000050">
    <property type="protein sequence ID" value="GBP12169.1"/>
    <property type="molecule type" value="Genomic_DNA"/>
</dbReference>
<proteinExistence type="predicted"/>